<dbReference type="Proteomes" id="UP000193884">
    <property type="component" value="Unassembled WGS sequence"/>
</dbReference>
<organism evidence="2 4">
    <name type="scientific">Bradyrhizobium canariense</name>
    <dbReference type="NCBI Taxonomy" id="255045"/>
    <lineage>
        <taxon>Bacteria</taxon>
        <taxon>Pseudomonadati</taxon>
        <taxon>Pseudomonadota</taxon>
        <taxon>Alphaproteobacteria</taxon>
        <taxon>Hyphomicrobiales</taxon>
        <taxon>Nitrobacteraceae</taxon>
        <taxon>Bradyrhizobium</taxon>
    </lineage>
</organism>
<feature type="coiled-coil region" evidence="1">
    <location>
        <begin position="56"/>
        <end position="86"/>
    </location>
</feature>
<evidence type="ECO:0000313" key="4">
    <source>
        <dbReference type="Proteomes" id="UP000193553"/>
    </source>
</evidence>
<dbReference type="AlphaFoldDB" id="A0A1X3H2L3"/>
<protein>
    <submittedName>
        <fullName evidence="2">Uncharacterized protein</fullName>
    </submittedName>
</protein>
<evidence type="ECO:0000313" key="3">
    <source>
        <dbReference type="EMBL" id="OSJ20630.1"/>
    </source>
</evidence>
<proteinExistence type="predicted"/>
<evidence type="ECO:0000313" key="2">
    <source>
        <dbReference type="EMBL" id="OSJ05771.1"/>
    </source>
</evidence>
<dbReference type="RefSeq" id="WP_085362217.1">
    <property type="nucleotide sequence ID" value="NZ_NAFC01000175.1"/>
</dbReference>
<accession>A0A1X3H2L3</accession>
<dbReference type="EMBL" id="NAFK01000178">
    <property type="protein sequence ID" value="OSJ20630.1"/>
    <property type="molecule type" value="Genomic_DNA"/>
</dbReference>
<dbReference type="Proteomes" id="UP000193553">
    <property type="component" value="Unassembled WGS sequence"/>
</dbReference>
<name>A0A1X3H2L3_9BRAD</name>
<reference evidence="4 5" key="1">
    <citation type="submission" date="2017-03" db="EMBL/GenBank/DDBJ databases">
        <title>Whole genome sequences of fourteen strains of Bradyrhizobium canariense and one strain of Bradyrhizobium japonicum isolated from Lupinus (Papilionoideae: Genisteae) species in Algeria.</title>
        <authorList>
            <person name="Crovadore J."/>
            <person name="Chekireb D."/>
            <person name="Brachmann A."/>
            <person name="Chablais R."/>
            <person name="Cochard B."/>
            <person name="Lefort F."/>
        </authorList>
    </citation>
    <scope>NUCLEOTIDE SEQUENCE [LARGE SCALE GENOMIC DNA]</scope>
    <source>
        <strain evidence="2 4">UBMA195</strain>
        <strain evidence="3 5">UBMAN05</strain>
    </source>
</reference>
<comment type="caution">
    <text evidence="2">The sequence shown here is derived from an EMBL/GenBank/DDBJ whole genome shotgun (WGS) entry which is preliminary data.</text>
</comment>
<gene>
    <name evidence="3" type="ORF">BST63_39530</name>
    <name evidence="2" type="ORF">BSZ18_24135</name>
</gene>
<evidence type="ECO:0000313" key="5">
    <source>
        <dbReference type="Proteomes" id="UP000193884"/>
    </source>
</evidence>
<keyword evidence="1" id="KW-0175">Coiled coil</keyword>
<keyword evidence="5" id="KW-1185">Reference proteome</keyword>
<dbReference type="EMBL" id="NAFI01000181">
    <property type="protein sequence ID" value="OSJ05771.1"/>
    <property type="molecule type" value="Genomic_DNA"/>
</dbReference>
<evidence type="ECO:0000256" key="1">
    <source>
        <dbReference type="SAM" id="Coils"/>
    </source>
</evidence>
<sequence>MVIAKMQEPPDVLGYRARLELYNEKGAEVESEAQAARTLINSIIEDTSTPSDNAALARIDNRIENLDDTRRQLKQETRELLSHLEARDFPAARRSLARADAVRDDWMRRSVLFD</sequence>